<evidence type="ECO:0000313" key="2">
    <source>
        <dbReference type="EMBL" id="SMH65313.1"/>
    </source>
</evidence>
<keyword evidence="3" id="KW-1185">Reference proteome</keyword>
<dbReference type="Proteomes" id="UP000193925">
    <property type="component" value="Chromosome AFERRI"/>
</dbReference>
<proteinExistence type="predicted"/>
<evidence type="ECO:0000313" key="3">
    <source>
        <dbReference type="Proteomes" id="UP000193925"/>
    </source>
</evidence>
<dbReference type="EMBL" id="LT841305">
    <property type="protein sequence ID" value="SMH65313.1"/>
    <property type="molecule type" value="Genomic_DNA"/>
</dbReference>
<reference evidence="1" key="2">
    <citation type="submission" date="2014-07" db="EMBL/GenBank/DDBJ databases">
        <title>Initial genome analysis of the psychrotolerant acidophile Acidithiobacillus ferrivorans CF27: insights into iron and sulfur oxidation pathways and into biofilm formation.</title>
        <authorList>
            <person name="Talla E."/>
            <person name="Hedrich S."/>
            <person name="Mangenot S."/>
            <person name="Ji B."/>
            <person name="Johnson D.B."/>
            <person name="Barbe V."/>
            <person name="Bonnefoy V."/>
        </authorList>
    </citation>
    <scope>NUCLEOTIDE SEQUENCE [LARGE SCALE GENOMIC DNA]</scope>
    <source>
        <strain evidence="1">CF27</strain>
    </source>
</reference>
<organism evidence="1">
    <name type="scientific">Acidithiobacillus ferrivorans</name>
    <dbReference type="NCBI Taxonomy" id="160808"/>
    <lineage>
        <taxon>Bacteria</taxon>
        <taxon>Pseudomonadati</taxon>
        <taxon>Pseudomonadota</taxon>
        <taxon>Acidithiobacillia</taxon>
        <taxon>Acidithiobacillales</taxon>
        <taxon>Acidithiobacillaceae</taxon>
        <taxon>Acidithiobacillus</taxon>
    </lineage>
</organism>
<protein>
    <submittedName>
        <fullName evidence="1">Uncharacterized protein</fullName>
    </submittedName>
</protein>
<sequence>MGSIETLTIRDVAIARFNALLFLRPADPHSLQ</sequence>
<evidence type="ECO:0000313" key="1">
    <source>
        <dbReference type="EMBL" id="CDQ09882.1"/>
    </source>
</evidence>
<dbReference type="AlphaFoldDB" id="A0A060UMK8"/>
<gene>
    <name evidence="2" type="ORF">AFERRI_20095</name>
    <name evidence="1" type="ORF">AFERRI_340025</name>
</gene>
<reference evidence="1" key="1">
    <citation type="submission" date="2014-03" db="EMBL/GenBank/DDBJ databases">
        <authorList>
            <person name="Genoscope - CEA"/>
        </authorList>
    </citation>
    <scope>NUCLEOTIDE SEQUENCE [LARGE SCALE GENOMIC DNA]</scope>
    <source>
        <strain evidence="1">CF27</strain>
    </source>
</reference>
<reference evidence="2 3" key="3">
    <citation type="submission" date="2017-03" db="EMBL/GenBank/DDBJ databases">
        <authorList>
            <person name="Regsiter A."/>
            <person name="William W."/>
        </authorList>
    </citation>
    <scope>NUCLEOTIDE SEQUENCE [LARGE SCALE GENOMIC DNA]</scope>
    <source>
        <strain evidence="2">PRJEB5721</strain>
    </source>
</reference>
<dbReference type="EMBL" id="CCCS020000028">
    <property type="protein sequence ID" value="CDQ09882.1"/>
    <property type="molecule type" value="Genomic_DNA"/>
</dbReference>
<name>A0A060UMK8_9PROT</name>
<accession>A0A060UMK8</accession>